<accession>A0A0J9E6I2</accession>
<sequence length="160" mass="16171">MTADAQSNGSGQQPAPDAPAEPKPDEHTIPGPPPAFQISVLELDAQLQESLARMNASHSFGREEDANARFVEAPPSPGADTALALDAPEDAAADQPAENAETRARTGAPPREPDPVDAAQSSADATESAARDAARMATVASTAQGPAATVATPAVLGEEA</sequence>
<protein>
    <submittedName>
        <fullName evidence="2">Uncharacterized protein</fullName>
    </submittedName>
</protein>
<evidence type="ECO:0000313" key="2">
    <source>
        <dbReference type="EMBL" id="KMW58380.1"/>
    </source>
</evidence>
<keyword evidence="3" id="KW-1185">Reference proteome</keyword>
<dbReference type="Proteomes" id="UP000037178">
    <property type="component" value="Unassembled WGS sequence"/>
</dbReference>
<comment type="caution">
    <text evidence="2">The sequence shown here is derived from an EMBL/GenBank/DDBJ whole genome shotgun (WGS) entry which is preliminary data.</text>
</comment>
<dbReference type="EMBL" id="LFTY01000002">
    <property type="protein sequence ID" value="KMW58380.1"/>
    <property type="molecule type" value="Genomic_DNA"/>
</dbReference>
<proteinExistence type="predicted"/>
<evidence type="ECO:0000313" key="3">
    <source>
        <dbReference type="Proteomes" id="UP000037178"/>
    </source>
</evidence>
<feature type="region of interest" description="Disordered" evidence="1">
    <location>
        <begin position="54"/>
        <end position="160"/>
    </location>
</feature>
<evidence type="ECO:0000256" key="1">
    <source>
        <dbReference type="SAM" id="MobiDB-lite"/>
    </source>
</evidence>
<feature type="compositionally biased region" description="Polar residues" evidence="1">
    <location>
        <begin position="1"/>
        <end position="13"/>
    </location>
</feature>
<feature type="region of interest" description="Disordered" evidence="1">
    <location>
        <begin position="1"/>
        <end position="36"/>
    </location>
</feature>
<gene>
    <name evidence="2" type="ORF">AIOL_003353</name>
</gene>
<dbReference type="STRING" id="1675527.AIOL_003353"/>
<organism evidence="2 3">
    <name type="scientific">Candidatus Rhodobacter oscarellae</name>
    <dbReference type="NCBI Taxonomy" id="1675527"/>
    <lineage>
        <taxon>Bacteria</taxon>
        <taxon>Pseudomonadati</taxon>
        <taxon>Pseudomonadota</taxon>
        <taxon>Alphaproteobacteria</taxon>
        <taxon>Rhodobacterales</taxon>
        <taxon>Rhodobacter group</taxon>
        <taxon>Rhodobacter</taxon>
    </lineage>
</organism>
<reference evidence="2 3" key="1">
    <citation type="submission" date="2015-06" db="EMBL/GenBank/DDBJ databases">
        <title>Draft genome sequence of an Alphaproteobacteria species associated to the Mediterranean sponge Oscarella lobularis.</title>
        <authorList>
            <person name="Jourda C."/>
            <person name="Santini S."/>
            <person name="Claverie J.-M."/>
        </authorList>
    </citation>
    <scope>NUCLEOTIDE SEQUENCE [LARGE SCALE GENOMIC DNA]</scope>
    <source>
        <strain evidence="2">IGS</strain>
    </source>
</reference>
<dbReference type="AlphaFoldDB" id="A0A0J9E6I2"/>
<name>A0A0J9E6I2_9RHOB</name>
<dbReference type="PATRIC" id="fig|1675527.3.peg.3509"/>